<feature type="transmembrane region" description="Helical" evidence="2">
    <location>
        <begin position="59"/>
        <end position="79"/>
    </location>
</feature>
<dbReference type="InterPro" id="IPR043726">
    <property type="entry name" value="LiaI-LiaF-like_TM1"/>
</dbReference>
<dbReference type="RefSeq" id="WP_046575770.1">
    <property type="nucleotide sequence ID" value="NZ_CP010429.1"/>
</dbReference>
<accession>A0A0E3V8V2</accession>
<keyword evidence="5" id="KW-1185">Reference proteome</keyword>
<gene>
    <name evidence="4" type="ORF">SD10_18470</name>
</gene>
<dbReference type="PATRIC" id="fig|1379870.5.peg.3994"/>
<feature type="domain" description="LiaI-LiaF-like transmembrane region" evidence="3">
    <location>
        <begin position="7"/>
        <end position="51"/>
    </location>
</feature>
<dbReference type="HOGENOM" id="CLU_073800_0_0_10"/>
<feature type="compositionally biased region" description="Basic and acidic residues" evidence="1">
    <location>
        <begin position="125"/>
        <end position="139"/>
    </location>
</feature>
<feature type="region of interest" description="Disordered" evidence="1">
    <location>
        <begin position="92"/>
        <end position="153"/>
    </location>
</feature>
<reference evidence="4 5" key="1">
    <citation type="journal article" date="2014" name="Curr. Microbiol.">
        <title>Spirosoma radiotolerans sp. nov., a gamma-radiation-resistant bacterium isolated from gamma ray-irradiated soil.</title>
        <authorList>
            <person name="Lee J.J."/>
            <person name="Srinivasan S."/>
            <person name="Lim S."/>
            <person name="Joe M."/>
            <person name="Im S."/>
            <person name="Bae S.I."/>
            <person name="Park K.R."/>
            <person name="Han J.H."/>
            <person name="Park S.H."/>
            <person name="Joo B.M."/>
            <person name="Park S.J."/>
            <person name="Kim M.K."/>
        </authorList>
    </citation>
    <scope>NUCLEOTIDE SEQUENCE [LARGE SCALE GENOMIC DNA]</scope>
    <source>
        <strain evidence="4 5">DG5A</strain>
    </source>
</reference>
<name>A0A0E3V8V2_9BACT</name>
<dbReference type="STRING" id="1379870.SD10_18470"/>
<evidence type="ECO:0000313" key="5">
    <source>
        <dbReference type="Proteomes" id="UP000033054"/>
    </source>
</evidence>
<dbReference type="AlphaFoldDB" id="A0A0E3V8V2"/>
<sequence>MQRRNGLFWGIFLLTLGVLFLARRAGVLDVNWHSLVNLWPVLLILAGVNLILERRGNPAAFITTVMLAVAVPTTLFGFLSHNRDRDEFNMRWNHDDDDDNNNESDSEDDDDDSGNADSDNDNEDDYRSERDRRDSETTETHTNTFSESMEGDTREAVLKLSGGAGRFFISEPTSELIKADTKQTVGTYSMSVDRDATTHIPTIELKPTEEKQNIDLKDGKFENRVDVHLNATPIWTMDVALGAGQGDLDLSAYAVRSLKLGAGAADLDLKLGAKADQSDIKLDVGAASVTVRIPKEVGCQIRKDGALNLEQLDDFTDVGGGQFVSPGYDTASKKMTIRFNGGISRFKVVRY</sequence>
<dbReference type="Pfam" id="PF18917">
    <property type="entry name" value="LiaI-LiaF-like_TM1"/>
    <property type="match status" value="1"/>
</dbReference>
<dbReference type="Proteomes" id="UP000033054">
    <property type="component" value="Chromosome"/>
</dbReference>
<proteinExistence type="predicted"/>
<keyword evidence="2" id="KW-0812">Transmembrane</keyword>
<feature type="compositionally biased region" description="Acidic residues" evidence="1">
    <location>
        <begin position="95"/>
        <end position="124"/>
    </location>
</feature>
<evidence type="ECO:0000313" key="4">
    <source>
        <dbReference type="EMBL" id="AKD56596.1"/>
    </source>
</evidence>
<protein>
    <recommendedName>
        <fullName evidence="3">LiaI-LiaF-like transmembrane region domain-containing protein</fullName>
    </recommendedName>
</protein>
<organism evidence="4 5">
    <name type="scientific">Spirosoma radiotolerans</name>
    <dbReference type="NCBI Taxonomy" id="1379870"/>
    <lineage>
        <taxon>Bacteria</taxon>
        <taxon>Pseudomonadati</taxon>
        <taxon>Bacteroidota</taxon>
        <taxon>Cytophagia</taxon>
        <taxon>Cytophagales</taxon>
        <taxon>Cytophagaceae</taxon>
        <taxon>Spirosoma</taxon>
    </lineage>
</organism>
<evidence type="ECO:0000256" key="1">
    <source>
        <dbReference type="SAM" id="MobiDB-lite"/>
    </source>
</evidence>
<dbReference type="EMBL" id="CP010429">
    <property type="protein sequence ID" value="AKD56596.1"/>
    <property type="molecule type" value="Genomic_DNA"/>
</dbReference>
<keyword evidence="2" id="KW-1133">Transmembrane helix</keyword>
<evidence type="ECO:0000259" key="3">
    <source>
        <dbReference type="Pfam" id="PF18917"/>
    </source>
</evidence>
<keyword evidence="2" id="KW-0472">Membrane</keyword>
<feature type="transmembrane region" description="Helical" evidence="2">
    <location>
        <begin position="34"/>
        <end position="52"/>
    </location>
</feature>
<dbReference type="OrthoDB" id="941984at2"/>
<dbReference type="KEGG" id="srd:SD10_18470"/>
<evidence type="ECO:0000256" key="2">
    <source>
        <dbReference type="SAM" id="Phobius"/>
    </source>
</evidence>